<dbReference type="Gene3D" id="1.20.1280.50">
    <property type="match status" value="1"/>
</dbReference>
<evidence type="ECO:0000313" key="3">
    <source>
        <dbReference type="WBParaSite" id="maker-uti_cns_0003827-snap-gene-0.6-mRNA-1"/>
    </source>
</evidence>
<dbReference type="WBParaSite" id="maker-uti_cns_0003827-snap-gene-0.6-mRNA-1">
    <property type="protein sequence ID" value="maker-uti_cns_0003827-snap-gene-0.6-mRNA-1"/>
    <property type="gene ID" value="maker-uti_cns_0003827-snap-gene-0.6"/>
</dbReference>
<keyword evidence="2" id="KW-1185">Reference proteome</keyword>
<feature type="domain" description="F-box" evidence="1">
    <location>
        <begin position="18"/>
        <end position="65"/>
    </location>
</feature>
<evidence type="ECO:0000259" key="1">
    <source>
        <dbReference type="PROSITE" id="PS50181"/>
    </source>
</evidence>
<dbReference type="InterPro" id="IPR036047">
    <property type="entry name" value="F-box-like_dom_sf"/>
</dbReference>
<dbReference type="PROSITE" id="PS50181">
    <property type="entry name" value="FBOX"/>
    <property type="match status" value="1"/>
</dbReference>
<name>A0A1I8H059_9PLAT</name>
<dbReference type="InterPro" id="IPR001810">
    <property type="entry name" value="F-box_dom"/>
</dbReference>
<dbReference type="SUPFAM" id="SSF81383">
    <property type="entry name" value="F-box domain"/>
    <property type="match status" value="1"/>
</dbReference>
<dbReference type="Proteomes" id="UP000095280">
    <property type="component" value="Unplaced"/>
</dbReference>
<proteinExistence type="predicted"/>
<organism evidence="2 3">
    <name type="scientific">Macrostomum lignano</name>
    <dbReference type="NCBI Taxonomy" id="282301"/>
    <lineage>
        <taxon>Eukaryota</taxon>
        <taxon>Metazoa</taxon>
        <taxon>Spiralia</taxon>
        <taxon>Lophotrochozoa</taxon>
        <taxon>Platyhelminthes</taxon>
        <taxon>Rhabditophora</taxon>
        <taxon>Macrostomorpha</taxon>
        <taxon>Macrostomida</taxon>
        <taxon>Macrostomidae</taxon>
        <taxon>Macrostomum</taxon>
    </lineage>
</organism>
<sequence>MPEADVEDPEPVQQQQTKLFNQSIPEELEARILNLLDLKSLIRCRLLSQKWKSSVDRLYGRWGAVARVMGFANPESDSESGERLGLPKLLKMLHGDWWFQCSLCPVEAEADINPCFCSTTSSKKLCLQFLLVTAFDRRNSYLHKWRLRLPEYPVTWTQVGKASETQIGWLVCVAVSDRVSATEDSSSSSSTQAIVGLEAYKCDTSSCDLVHLLILTETFVLLYSLPIEAKADQFENPVFLNGPDSTVGINNGSQLSRQNRSAQSIIGAFGMYEVTKTSNFVPAVDRYFAVLGGSKESWQSDDTVPRCFTFISLMRSRCQTLEQMSQVQLGNGQIGEFLLTSTTEKAVITDFRRNGIIANYGGQWLDKGLTVTDKSELQPLLAIIWKYGFDLMISWTTSPQKQTSLCSVARVVSDLRDNCRGFKKNLTKSRFYQQIIISDTFERRLTYL</sequence>
<dbReference type="AlphaFoldDB" id="A0A1I8H059"/>
<dbReference type="Pfam" id="PF00646">
    <property type="entry name" value="F-box"/>
    <property type="match status" value="1"/>
</dbReference>
<protein>
    <submittedName>
        <fullName evidence="3">F-box domain-containing protein</fullName>
    </submittedName>
</protein>
<evidence type="ECO:0000313" key="2">
    <source>
        <dbReference type="Proteomes" id="UP000095280"/>
    </source>
</evidence>
<reference evidence="3" key="1">
    <citation type="submission" date="2016-11" db="UniProtKB">
        <authorList>
            <consortium name="WormBaseParasite"/>
        </authorList>
    </citation>
    <scope>IDENTIFICATION</scope>
</reference>
<accession>A0A1I8H059</accession>